<evidence type="ECO:0000313" key="2">
    <source>
        <dbReference type="EMBL" id="KAK4156727.1"/>
    </source>
</evidence>
<feature type="compositionally biased region" description="Acidic residues" evidence="1">
    <location>
        <begin position="273"/>
        <end position="292"/>
    </location>
</feature>
<protein>
    <submittedName>
        <fullName evidence="2">Uncharacterized protein</fullName>
    </submittedName>
</protein>
<accession>A0AAN6ZZP0</accession>
<feature type="compositionally biased region" description="Low complexity" evidence="1">
    <location>
        <begin position="15"/>
        <end position="24"/>
    </location>
</feature>
<feature type="compositionally biased region" description="Polar residues" evidence="1">
    <location>
        <begin position="141"/>
        <end position="155"/>
    </location>
</feature>
<feature type="region of interest" description="Disordered" evidence="1">
    <location>
        <begin position="98"/>
        <end position="155"/>
    </location>
</feature>
<feature type="compositionally biased region" description="Acidic residues" evidence="1">
    <location>
        <begin position="130"/>
        <end position="140"/>
    </location>
</feature>
<feature type="compositionally biased region" description="Low complexity" evidence="1">
    <location>
        <begin position="44"/>
        <end position="53"/>
    </location>
</feature>
<feature type="region of interest" description="Disordered" evidence="1">
    <location>
        <begin position="268"/>
        <end position="292"/>
    </location>
</feature>
<evidence type="ECO:0000256" key="1">
    <source>
        <dbReference type="SAM" id="MobiDB-lite"/>
    </source>
</evidence>
<organism evidence="2 3">
    <name type="scientific">Chaetomidium leptoderma</name>
    <dbReference type="NCBI Taxonomy" id="669021"/>
    <lineage>
        <taxon>Eukaryota</taxon>
        <taxon>Fungi</taxon>
        <taxon>Dikarya</taxon>
        <taxon>Ascomycota</taxon>
        <taxon>Pezizomycotina</taxon>
        <taxon>Sordariomycetes</taxon>
        <taxon>Sordariomycetidae</taxon>
        <taxon>Sordariales</taxon>
        <taxon>Chaetomiaceae</taxon>
        <taxon>Chaetomidium</taxon>
    </lineage>
</organism>
<dbReference type="Proteomes" id="UP001302745">
    <property type="component" value="Unassembled WGS sequence"/>
</dbReference>
<feature type="region of interest" description="Disordered" evidence="1">
    <location>
        <begin position="1"/>
        <end position="32"/>
    </location>
</feature>
<evidence type="ECO:0000313" key="3">
    <source>
        <dbReference type="Proteomes" id="UP001302745"/>
    </source>
</evidence>
<feature type="compositionally biased region" description="Basic and acidic residues" evidence="1">
    <location>
        <begin position="1"/>
        <end position="11"/>
    </location>
</feature>
<gene>
    <name evidence="2" type="ORF">C8A00DRAFT_40850</name>
</gene>
<reference evidence="2" key="2">
    <citation type="submission" date="2023-05" db="EMBL/GenBank/DDBJ databases">
        <authorList>
            <consortium name="Lawrence Berkeley National Laboratory"/>
            <person name="Steindorff A."/>
            <person name="Hensen N."/>
            <person name="Bonometti L."/>
            <person name="Westerberg I."/>
            <person name="Brannstrom I.O."/>
            <person name="Guillou S."/>
            <person name="Cros-Aarteil S."/>
            <person name="Calhoun S."/>
            <person name="Haridas S."/>
            <person name="Kuo A."/>
            <person name="Mondo S."/>
            <person name="Pangilinan J."/>
            <person name="Riley R."/>
            <person name="Labutti K."/>
            <person name="Andreopoulos B."/>
            <person name="Lipzen A."/>
            <person name="Chen C."/>
            <person name="Yanf M."/>
            <person name="Daum C."/>
            <person name="Ng V."/>
            <person name="Clum A."/>
            <person name="Ohm R."/>
            <person name="Martin F."/>
            <person name="Silar P."/>
            <person name="Natvig D."/>
            <person name="Lalanne C."/>
            <person name="Gautier V."/>
            <person name="Ament-Velasquez S.L."/>
            <person name="Kruys A."/>
            <person name="Hutchinson M.I."/>
            <person name="Powell A.J."/>
            <person name="Barry K."/>
            <person name="Miller A.N."/>
            <person name="Grigoriev I.V."/>
            <person name="Debuchy R."/>
            <person name="Gladieux P."/>
            <person name="Thoren M.H."/>
            <person name="Johannesson H."/>
        </authorList>
    </citation>
    <scope>NUCLEOTIDE SEQUENCE</scope>
    <source>
        <strain evidence="2">CBS 538.74</strain>
    </source>
</reference>
<keyword evidence="3" id="KW-1185">Reference proteome</keyword>
<dbReference type="AlphaFoldDB" id="A0AAN6ZZP0"/>
<sequence>MRERKKIRCSEHPSATQANAKAAASQDGVKRGGVVGKSWVMTRSSSSFSSFSSLKNTENSDDEISGTGTGGMEMGMLYEGRVGRKRFDVWSRVYYGRREEGKRETGQQRLVFECGGEEEEKTEGEKKGETDDETEDDNDEQTQTPNNHRASSVSSTATLTFPAHTSPLDLIETATKLHGTYTTLVPANRAALATFLALAKPQNSAIADNLHYQHDAKPRMEQQFDDAGLGARGCATLAELEWDPPGGRPYRWPFLRVVVEVVESELQGPVEIGDMEGEGEVSEGEGEVSEEE</sequence>
<comment type="caution">
    <text evidence="2">The sequence shown here is derived from an EMBL/GenBank/DDBJ whole genome shotgun (WGS) entry which is preliminary data.</text>
</comment>
<reference evidence="2" key="1">
    <citation type="journal article" date="2023" name="Mol. Phylogenet. Evol.">
        <title>Genome-scale phylogeny and comparative genomics of the fungal order Sordariales.</title>
        <authorList>
            <person name="Hensen N."/>
            <person name="Bonometti L."/>
            <person name="Westerberg I."/>
            <person name="Brannstrom I.O."/>
            <person name="Guillou S."/>
            <person name="Cros-Aarteil S."/>
            <person name="Calhoun S."/>
            <person name="Haridas S."/>
            <person name="Kuo A."/>
            <person name="Mondo S."/>
            <person name="Pangilinan J."/>
            <person name="Riley R."/>
            <person name="LaButti K."/>
            <person name="Andreopoulos B."/>
            <person name="Lipzen A."/>
            <person name="Chen C."/>
            <person name="Yan M."/>
            <person name="Daum C."/>
            <person name="Ng V."/>
            <person name="Clum A."/>
            <person name="Steindorff A."/>
            <person name="Ohm R.A."/>
            <person name="Martin F."/>
            <person name="Silar P."/>
            <person name="Natvig D.O."/>
            <person name="Lalanne C."/>
            <person name="Gautier V."/>
            <person name="Ament-Velasquez S.L."/>
            <person name="Kruys A."/>
            <person name="Hutchinson M.I."/>
            <person name="Powell A.J."/>
            <person name="Barry K."/>
            <person name="Miller A.N."/>
            <person name="Grigoriev I.V."/>
            <person name="Debuchy R."/>
            <person name="Gladieux P."/>
            <person name="Hiltunen Thoren M."/>
            <person name="Johannesson H."/>
        </authorList>
    </citation>
    <scope>NUCLEOTIDE SEQUENCE</scope>
    <source>
        <strain evidence="2">CBS 538.74</strain>
    </source>
</reference>
<dbReference type="EMBL" id="MU856862">
    <property type="protein sequence ID" value="KAK4156727.1"/>
    <property type="molecule type" value="Genomic_DNA"/>
</dbReference>
<feature type="region of interest" description="Disordered" evidence="1">
    <location>
        <begin position="44"/>
        <end position="69"/>
    </location>
</feature>
<name>A0AAN6ZZP0_9PEZI</name>
<proteinExistence type="predicted"/>